<dbReference type="Proteomes" id="UP000078544">
    <property type="component" value="Unassembled WGS sequence"/>
</dbReference>
<accession>A0A168BJD5</accession>
<dbReference type="EMBL" id="AZGY01000009">
    <property type="protein sequence ID" value="KZZ95384.1"/>
    <property type="molecule type" value="Genomic_DNA"/>
</dbReference>
<dbReference type="AlphaFoldDB" id="A0A168BJD5"/>
<reference evidence="1 2" key="1">
    <citation type="journal article" date="2016" name="Genome Biol. Evol.">
        <title>Divergent and convergent evolution of fungal pathogenicity.</title>
        <authorList>
            <person name="Shang Y."/>
            <person name="Xiao G."/>
            <person name="Zheng P."/>
            <person name="Cen K."/>
            <person name="Zhan S."/>
            <person name="Wang C."/>
        </authorList>
    </citation>
    <scope>NUCLEOTIDE SEQUENCE [LARGE SCALE GENOMIC DNA]</scope>
    <source>
        <strain evidence="1 2">RCEF 2490</strain>
    </source>
</reference>
<comment type="caution">
    <text evidence="1">The sequence shown here is derived from an EMBL/GenBank/DDBJ whole genome shotgun (WGS) entry which is preliminary data.</text>
</comment>
<sequence length="66" mass="7049">MNIGITFYKGKYTDRSSSSAVSAIAGELTKSPDGKANAQDWWCLRLVPADRSGTMTSSAEHQAAIV</sequence>
<proteinExistence type="predicted"/>
<gene>
    <name evidence="1" type="ORF">AAL_04615</name>
</gene>
<protein>
    <submittedName>
        <fullName evidence="1">Uncharacterized protein</fullName>
    </submittedName>
</protein>
<evidence type="ECO:0000313" key="2">
    <source>
        <dbReference type="Proteomes" id="UP000078544"/>
    </source>
</evidence>
<name>A0A168BJD5_9HYPO</name>
<evidence type="ECO:0000313" key="1">
    <source>
        <dbReference type="EMBL" id="KZZ95384.1"/>
    </source>
</evidence>
<keyword evidence="2" id="KW-1185">Reference proteome</keyword>
<organism evidence="1 2">
    <name type="scientific">Moelleriella libera RCEF 2490</name>
    <dbReference type="NCBI Taxonomy" id="1081109"/>
    <lineage>
        <taxon>Eukaryota</taxon>
        <taxon>Fungi</taxon>
        <taxon>Dikarya</taxon>
        <taxon>Ascomycota</taxon>
        <taxon>Pezizomycotina</taxon>
        <taxon>Sordariomycetes</taxon>
        <taxon>Hypocreomycetidae</taxon>
        <taxon>Hypocreales</taxon>
        <taxon>Clavicipitaceae</taxon>
        <taxon>Moelleriella</taxon>
    </lineage>
</organism>